<name>A0A2T5M9D2_9EURO</name>
<protein>
    <submittedName>
        <fullName evidence="2">Uncharacterized protein</fullName>
    </submittedName>
</protein>
<dbReference type="VEuPathDB" id="FungiDB:P175DRAFT_0498263"/>
<feature type="transmembrane region" description="Helical" evidence="1">
    <location>
        <begin position="6"/>
        <end position="26"/>
    </location>
</feature>
<keyword evidence="1" id="KW-0472">Membrane</keyword>
<dbReference type="Proteomes" id="UP000244073">
    <property type="component" value="Unassembled WGS sequence"/>
</dbReference>
<accession>A0A2T5M9D2</accession>
<gene>
    <name evidence="2" type="ORF">P175DRAFT_0498263</name>
</gene>
<evidence type="ECO:0000256" key="1">
    <source>
        <dbReference type="SAM" id="Phobius"/>
    </source>
</evidence>
<evidence type="ECO:0000313" key="3">
    <source>
        <dbReference type="Proteomes" id="UP000244073"/>
    </source>
</evidence>
<dbReference type="GeneID" id="63813341"/>
<reference evidence="2 3" key="1">
    <citation type="journal article" date="2018" name="Proc. Natl. Acad. Sci. U.S.A.">
        <title>Linking secondary metabolites to gene clusters through genome sequencing of six diverse Aspergillus species.</title>
        <authorList>
            <person name="Kaerboelling I."/>
            <person name="Vesth T.C."/>
            <person name="Frisvad J.C."/>
            <person name="Nybo J.L."/>
            <person name="Theobald S."/>
            <person name="Kuo A."/>
            <person name="Bowyer P."/>
            <person name="Matsuda Y."/>
            <person name="Mondo S."/>
            <person name="Lyhne E.K."/>
            <person name="Kogle M.E."/>
            <person name="Clum A."/>
            <person name="Lipzen A."/>
            <person name="Salamov A."/>
            <person name="Ngan C.Y."/>
            <person name="Daum C."/>
            <person name="Chiniquy J."/>
            <person name="Barry K."/>
            <person name="LaButti K."/>
            <person name="Haridas S."/>
            <person name="Simmons B.A."/>
            <person name="Magnuson J.K."/>
            <person name="Mortensen U.H."/>
            <person name="Larsen T.O."/>
            <person name="Grigoriev I.V."/>
            <person name="Baker S.E."/>
            <person name="Andersen M.R."/>
        </authorList>
    </citation>
    <scope>NUCLEOTIDE SEQUENCE [LARGE SCALE GENOMIC DNA]</scope>
    <source>
        <strain evidence="2 3">IBT 24754</strain>
    </source>
</reference>
<dbReference type="RefSeq" id="XP_040756545.1">
    <property type="nucleotide sequence ID" value="XM_040896459.1"/>
</dbReference>
<proteinExistence type="predicted"/>
<organism evidence="2 3">
    <name type="scientific">Aspergillus ochraceoroseus IBT 24754</name>
    <dbReference type="NCBI Taxonomy" id="1392256"/>
    <lineage>
        <taxon>Eukaryota</taxon>
        <taxon>Fungi</taxon>
        <taxon>Dikarya</taxon>
        <taxon>Ascomycota</taxon>
        <taxon>Pezizomycotina</taxon>
        <taxon>Eurotiomycetes</taxon>
        <taxon>Eurotiomycetidae</taxon>
        <taxon>Eurotiales</taxon>
        <taxon>Aspergillaceae</taxon>
        <taxon>Aspergillus</taxon>
        <taxon>Aspergillus subgen. Nidulantes</taxon>
    </lineage>
</organism>
<evidence type="ECO:0000313" key="2">
    <source>
        <dbReference type="EMBL" id="PTU25153.1"/>
    </source>
</evidence>
<dbReference type="AlphaFoldDB" id="A0A2T5M9D2"/>
<comment type="caution">
    <text evidence="2">The sequence shown here is derived from an EMBL/GenBank/DDBJ whole genome shotgun (WGS) entry which is preliminary data.</text>
</comment>
<dbReference type="EMBL" id="MSFN02000001">
    <property type="protein sequence ID" value="PTU25153.1"/>
    <property type="molecule type" value="Genomic_DNA"/>
</dbReference>
<keyword evidence="1" id="KW-0812">Transmembrane</keyword>
<keyword evidence="1" id="KW-1133">Transmembrane helix</keyword>
<sequence length="63" mass="6958">MCHSIATYPATVFAFFSIAMSHGTFLNAKSGFGDRRSTSKCLVNSFHVMGRRIRSLESLSLTI</sequence>